<dbReference type="AlphaFoldDB" id="A0A6A5T5C4"/>
<dbReference type="OrthoDB" id="3798869at2759"/>
<feature type="chain" id="PRO_5025391475" evidence="1">
    <location>
        <begin position="24"/>
        <end position="299"/>
    </location>
</feature>
<evidence type="ECO:0000313" key="3">
    <source>
        <dbReference type="Proteomes" id="UP000800035"/>
    </source>
</evidence>
<keyword evidence="3" id="KW-1185">Reference proteome</keyword>
<proteinExistence type="predicted"/>
<dbReference type="Proteomes" id="UP000800035">
    <property type="component" value="Unassembled WGS sequence"/>
</dbReference>
<name>A0A6A5T5C4_9PLEO</name>
<evidence type="ECO:0000313" key="2">
    <source>
        <dbReference type="EMBL" id="KAF1948155.1"/>
    </source>
</evidence>
<protein>
    <submittedName>
        <fullName evidence="2">Uncharacterized protein</fullName>
    </submittedName>
</protein>
<evidence type="ECO:0000256" key="1">
    <source>
        <dbReference type="SAM" id="SignalP"/>
    </source>
</evidence>
<sequence length="299" mass="34719">MFAHSKLLRTFVFLFAAATIVLSHAIPSPNAHGAAIQVDEHEHQPVVLESRARGIDRRLLLSTREQDLIFELCKAIERYYERYDYWFFVGNSGGYLAYCFDNQRFKPIPMSGTRKYEMYEHRENDPEGKGVLRNGVDDLIKYYDDLIERKIRGLRINRIMLVDHSSSGRSVEATRLLLVTMFQQKGVWDQFRGVQWGLFNVIDKSKVVNDRIVGVTPPRGFLDPILMVGGEPGHVNKLLGDERRHYRCQADYWPSRWHLDLDTVWTYGNRPAATAIRQQIRNAVRERNNGRLLDPNPTN</sequence>
<reference evidence="2" key="1">
    <citation type="journal article" date="2020" name="Stud. Mycol.">
        <title>101 Dothideomycetes genomes: a test case for predicting lifestyles and emergence of pathogens.</title>
        <authorList>
            <person name="Haridas S."/>
            <person name="Albert R."/>
            <person name="Binder M."/>
            <person name="Bloem J."/>
            <person name="Labutti K."/>
            <person name="Salamov A."/>
            <person name="Andreopoulos B."/>
            <person name="Baker S."/>
            <person name="Barry K."/>
            <person name="Bills G."/>
            <person name="Bluhm B."/>
            <person name="Cannon C."/>
            <person name="Castanera R."/>
            <person name="Culley D."/>
            <person name="Daum C."/>
            <person name="Ezra D."/>
            <person name="Gonzalez J."/>
            <person name="Henrissat B."/>
            <person name="Kuo A."/>
            <person name="Liang C."/>
            <person name="Lipzen A."/>
            <person name="Lutzoni F."/>
            <person name="Magnuson J."/>
            <person name="Mondo S."/>
            <person name="Nolan M."/>
            <person name="Ohm R."/>
            <person name="Pangilinan J."/>
            <person name="Park H.-J."/>
            <person name="Ramirez L."/>
            <person name="Alfaro M."/>
            <person name="Sun H."/>
            <person name="Tritt A."/>
            <person name="Yoshinaga Y."/>
            <person name="Zwiers L.-H."/>
            <person name="Turgeon B."/>
            <person name="Goodwin S."/>
            <person name="Spatafora J."/>
            <person name="Crous P."/>
            <person name="Grigoriev I."/>
        </authorList>
    </citation>
    <scope>NUCLEOTIDE SEQUENCE</scope>
    <source>
        <strain evidence="2">CBS 675.92</strain>
    </source>
</reference>
<gene>
    <name evidence="2" type="ORF">CC80DRAFT_541145</name>
</gene>
<organism evidence="2 3">
    <name type="scientific">Byssothecium circinans</name>
    <dbReference type="NCBI Taxonomy" id="147558"/>
    <lineage>
        <taxon>Eukaryota</taxon>
        <taxon>Fungi</taxon>
        <taxon>Dikarya</taxon>
        <taxon>Ascomycota</taxon>
        <taxon>Pezizomycotina</taxon>
        <taxon>Dothideomycetes</taxon>
        <taxon>Pleosporomycetidae</taxon>
        <taxon>Pleosporales</taxon>
        <taxon>Massarineae</taxon>
        <taxon>Massarinaceae</taxon>
        <taxon>Byssothecium</taxon>
    </lineage>
</organism>
<accession>A0A6A5T5C4</accession>
<dbReference type="EMBL" id="ML977074">
    <property type="protein sequence ID" value="KAF1948155.1"/>
    <property type="molecule type" value="Genomic_DNA"/>
</dbReference>
<keyword evidence="1" id="KW-0732">Signal</keyword>
<feature type="signal peptide" evidence="1">
    <location>
        <begin position="1"/>
        <end position="23"/>
    </location>
</feature>